<dbReference type="AlphaFoldDB" id="A0A165F279"/>
<dbReference type="EMBL" id="KV426105">
    <property type="protein sequence ID" value="KZV88214.1"/>
    <property type="molecule type" value="Genomic_DNA"/>
</dbReference>
<evidence type="ECO:0000313" key="1">
    <source>
        <dbReference type="EMBL" id="KZV88214.1"/>
    </source>
</evidence>
<gene>
    <name evidence="1" type="ORF">EXIGLDRAFT_182982</name>
</gene>
<keyword evidence="2" id="KW-1185">Reference proteome</keyword>
<dbReference type="Proteomes" id="UP000077266">
    <property type="component" value="Unassembled WGS sequence"/>
</dbReference>
<dbReference type="InParanoid" id="A0A165F279"/>
<name>A0A165F279_EXIGL</name>
<reference evidence="1 2" key="1">
    <citation type="journal article" date="2016" name="Mol. Biol. Evol.">
        <title>Comparative Genomics of Early-Diverging Mushroom-Forming Fungi Provides Insights into the Origins of Lignocellulose Decay Capabilities.</title>
        <authorList>
            <person name="Nagy L.G."/>
            <person name="Riley R."/>
            <person name="Tritt A."/>
            <person name="Adam C."/>
            <person name="Daum C."/>
            <person name="Floudas D."/>
            <person name="Sun H."/>
            <person name="Yadav J.S."/>
            <person name="Pangilinan J."/>
            <person name="Larsson K.H."/>
            <person name="Matsuura K."/>
            <person name="Barry K."/>
            <person name="Labutti K."/>
            <person name="Kuo R."/>
            <person name="Ohm R.A."/>
            <person name="Bhattacharya S.S."/>
            <person name="Shirouzu T."/>
            <person name="Yoshinaga Y."/>
            <person name="Martin F.M."/>
            <person name="Grigoriev I.V."/>
            <person name="Hibbett D.S."/>
        </authorList>
    </citation>
    <scope>NUCLEOTIDE SEQUENCE [LARGE SCALE GENOMIC DNA]</scope>
    <source>
        <strain evidence="1 2">HHB12029</strain>
    </source>
</reference>
<proteinExistence type="predicted"/>
<protein>
    <submittedName>
        <fullName evidence="1">Uncharacterized protein</fullName>
    </submittedName>
</protein>
<accession>A0A165F279</accession>
<organism evidence="1 2">
    <name type="scientific">Exidia glandulosa HHB12029</name>
    <dbReference type="NCBI Taxonomy" id="1314781"/>
    <lineage>
        <taxon>Eukaryota</taxon>
        <taxon>Fungi</taxon>
        <taxon>Dikarya</taxon>
        <taxon>Basidiomycota</taxon>
        <taxon>Agaricomycotina</taxon>
        <taxon>Agaricomycetes</taxon>
        <taxon>Auriculariales</taxon>
        <taxon>Exidiaceae</taxon>
        <taxon>Exidia</taxon>
    </lineage>
</organism>
<evidence type="ECO:0000313" key="2">
    <source>
        <dbReference type="Proteomes" id="UP000077266"/>
    </source>
</evidence>
<sequence length="110" mass="11832">MERRLCPLSSLTAAPAPGSTVAGWSLRRPPAPGWSLVSVNAVPMTQDGLQTKLPTLRSPLASNIGDFERDVTVSRMISPRVGPAPPEARSAQTTTSFLWQLACIVYVQDE</sequence>